<dbReference type="InterPro" id="IPR023395">
    <property type="entry name" value="MCP_dom_sf"/>
</dbReference>
<keyword evidence="11 27" id="KW-0403">Intermediate filament</keyword>
<feature type="repeat" description="Solcar" evidence="25">
    <location>
        <begin position="1953"/>
        <end position="2035"/>
    </location>
</feature>
<keyword evidence="15 28" id="KW-0175">Coiled coil</keyword>
<dbReference type="SMART" id="SM00423">
    <property type="entry name" value="PSI"/>
    <property type="match status" value="1"/>
</dbReference>
<dbReference type="Pfam" id="PF00038">
    <property type="entry name" value="Filament"/>
    <property type="match status" value="2"/>
</dbReference>
<dbReference type="Proteomes" id="UP000031443">
    <property type="component" value="Unassembled WGS sequence"/>
</dbReference>
<dbReference type="InterPro" id="IPR036415">
    <property type="entry name" value="Lamin_tail_dom_sf"/>
</dbReference>
<proteinExistence type="inferred from homology"/>
<evidence type="ECO:0000256" key="26">
    <source>
        <dbReference type="PROSITE-ProRule" id="PRU00352"/>
    </source>
</evidence>
<dbReference type="Gene3D" id="1.20.5.1160">
    <property type="entry name" value="Vasodilator-stimulated phosphoprotein"/>
    <property type="match status" value="2"/>
</dbReference>
<dbReference type="Gene3D" id="2.130.10.10">
    <property type="entry name" value="YVTN repeat-like/Quinoprotein amine dehydrogenase"/>
    <property type="match status" value="1"/>
</dbReference>
<dbReference type="InterPro" id="IPR015943">
    <property type="entry name" value="WD40/YVTN_repeat-like_dom_sf"/>
</dbReference>
<evidence type="ECO:0000256" key="22">
    <source>
        <dbReference type="ARBA" id="ARBA00023306"/>
    </source>
</evidence>
<evidence type="ECO:0000256" key="18">
    <source>
        <dbReference type="ARBA" id="ARBA00023180"/>
    </source>
</evidence>
<evidence type="ECO:0000256" key="8">
    <source>
        <dbReference type="ARBA" id="ARBA00022553"/>
    </source>
</evidence>
<keyword evidence="12" id="KW-0498">Mitosis</keyword>
<evidence type="ECO:0000256" key="16">
    <source>
        <dbReference type="ARBA" id="ARBA00023136"/>
    </source>
</evidence>
<evidence type="ECO:0000256" key="25">
    <source>
        <dbReference type="PROSITE-ProRule" id="PRU00282"/>
    </source>
</evidence>
<dbReference type="InterPro" id="IPR001627">
    <property type="entry name" value="Semap_dom"/>
</dbReference>
<evidence type="ECO:0000256" key="20">
    <source>
        <dbReference type="ARBA" id="ARBA00023288"/>
    </source>
</evidence>
<feature type="repeat" description="Solcar" evidence="25">
    <location>
        <begin position="1752"/>
        <end position="1834"/>
    </location>
</feature>
<dbReference type="Gene3D" id="3.30.1680.10">
    <property type="entry name" value="ligand-binding face of the semaphorins, domain 2"/>
    <property type="match status" value="1"/>
</dbReference>
<name>M7B0I0_CHEMY</name>
<evidence type="ECO:0000256" key="1">
    <source>
        <dbReference type="ARBA" id="ARBA00004109"/>
    </source>
</evidence>
<dbReference type="GO" id="GO:0005654">
    <property type="term" value="C:nucleoplasm"/>
    <property type="evidence" value="ECO:0007669"/>
    <property type="project" value="UniProtKB-SubCell"/>
</dbReference>
<dbReference type="PROSITE" id="PS51004">
    <property type="entry name" value="SEMA"/>
    <property type="match status" value="1"/>
</dbReference>
<dbReference type="SUPFAM" id="SSF64593">
    <property type="entry name" value="Intermediate filament protein, coiled coil region"/>
    <property type="match status" value="2"/>
</dbReference>
<evidence type="ECO:0000256" key="19">
    <source>
        <dbReference type="ARBA" id="ARBA00023242"/>
    </source>
</evidence>
<dbReference type="PROSITE" id="PS51842">
    <property type="entry name" value="IF_ROD_2"/>
    <property type="match status" value="1"/>
</dbReference>
<comment type="subcellular location">
    <subcellularLocation>
        <location evidence="3">Chromosome</location>
        <location evidence="3">Centromere</location>
        <location evidence="3">Kinetochore</location>
    </subcellularLocation>
    <subcellularLocation>
        <location evidence="2">Membrane</location>
        <topology evidence="2">Multi-pass membrane protein</topology>
    </subcellularLocation>
    <subcellularLocation>
        <location evidence="24">Nucleus lamina</location>
    </subcellularLocation>
    <subcellularLocation>
        <location evidence="1">Nucleus matrix</location>
    </subcellularLocation>
    <subcellularLocation>
        <location evidence="4">Nucleus</location>
        <location evidence="4">Nucleoplasm</location>
    </subcellularLocation>
</comment>
<dbReference type="GO" id="GO:0000444">
    <property type="term" value="C:MIS12/MIND type complex"/>
    <property type="evidence" value="ECO:0007669"/>
    <property type="project" value="InterPro"/>
</dbReference>
<dbReference type="InterPro" id="IPR018108">
    <property type="entry name" value="MCP_transmembrane"/>
</dbReference>
<evidence type="ECO:0000256" key="10">
    <source>
        <dbReference type="ARBA" id="ARBA00022692"/>
    </source>
</evidence>
<keyword evidence="20" id="KW-0449">Lipoprotein</keyword>
<keyword evidence="16 25" id="KW-0472">Membrane</keyword>
<keyword evidence="9" id="KW-0132">Cell division</keyword>
<dbReference type="FunFam" id="2.60.40.1260:FF:000001">
    <property type="entry name" value="Lamin A/C"/>
    <property type="match status" value="1"/>
</dbReference>
<dbReference type="Pfam" id="PF00153">
    <property type="entry name" value="Mito_carr"/>
    <property type="match status" value="3"/>
</dbReference>
<comment type="caution">
    <text evidence="26">Lacks conserved residue(s) required for the propagation of feature annotation.</text>
</comment>
<evidence type="ECO:0000256" key="24">
    <source>
        <dbReference type="ARBA" id="ARBA00024186"/>
    </source>
</evidence>
<evidence type="ECO:0000256" key="21">
    <source>
        <dbReference type="ARBA" id="ARBA00023289"/>
    </source>
</evidence>
<evidence type="ECO:0000256" key="17">
    <source>
        <dbReference type="ARBA" id="ARBA00023157"/>
    </source>
</evidence>
<dbReference type="InterPro" id="IPR016201">
    <property type="entry name" value="PSI"/>
</dbReference>
<evidence type="ECO:0000256" key="15">
    <source>
        <dbReference type="ARBA" id="ARBA00023054"/>
    </source>
</evidence>
<feature type="transmembrane region" description="Helical" evidence="30">
    <location>
        <begin position="1596"/>
        <end position="1622"/>
    </location>
</feature>
<dbReference type="GO" id="GO:0005652">
    <property type="term" value="C:nuclear lamina"/>
    <property type="evidence" value="ECO:0007669"/>
    <property type="project" value="UniProtKB-SubCell"/>
</dbReference>
<keyword evidence="10 25" id="KW-0812">Transmembrane</keyword>
<evidence type="ECO:0000259" key="31">
    <source>
        <dbReference type="PROSITE" id="PS51004"/>
    </source>
</evidence>
<feature type="domain" description="IF rod" evidence="33">
    <location>
        <begin position="29"/>
        <end position="490"/>
    </location>
</feature>
<evidence type="ECO:0000256" key="23">
    <source>
        <dbReference type="ARBA" id="ARBA00023328"/>
    </source>
</evidence>
<dbReference type="PROSITE" id="PS50920">
    <property type="entry name" value="SOLCAR"/>
    <property type="match status" value="3"/>
</dbReference>
<keyword evidence="22" id="KW-0131">Cell cycle</keyword>
<comment type="similarity">
    <text evidence="27">Belongs to the intermediate filament family.</text>
</comment>
<evidence type="ECO:0000313" key="35">
    <source>
        <dbReference type="Proteomes" id="UP000031443"/>
    </source>
</evidence>
<evidence type="ECO:0000256" key="4">
    <source>
        <dbReference type="ARBA" id="ARBA00004642"/>
    </source>
</evidence>
<dbReference type="Pfam" id="PF03980">
    <property type="entry name" value="Nnf1"/>
    <property type="match status" value="1"/>
</dbReference>
<dbReference type="GO" id="GO:0006998">
    <property type="term" value="P:nuclear envelope organization"/>
    <property type="evidence" value="ECO:0007669"/>
    <property type="project" value="TreeGrafter"/>
</dbReference>
<feature type="domain" description="Sema" evidence="31">
    <location>
        <begin position="949"/>
        <end position="1423"/>
    </location>
</feature>
<dbReference type="FunFam" id="1.20.5.500:FF:000002">
    <property type="entry name" value="Lamin A/C"/>
    <property type="match status" value="1"/>
</dbReference>
<dbReference type="GO" id="GO:0051301">
    <property type="term" value="P:cell division"/>
    <property type="evidence" value="ECO:0007669"/>
    <property type="project" value="UniProtKB-KW"/>
</dbReference>
<feature type="transmembrane region" description="Helical" evidence="30">
    <location>
        <begin position="1754"/>
        <end position="1773"/>
    </location>
</feature>
<evidence type="ECO:0000256" key="3">
    <source>
        <dbReference type="ARBA" id="ARBA00004629"/>
    </source>
</evidence>
<evidence type="ECO:0000256" key="7">
    <source>
        <dbReference type="ARBA" id="ARBA00022481"/>
    </source>
</evidence>
<dbReference type="FunFam" id="2.130.10.10:FF:000257">
    <property type="entry name" value="semaphorin-4A isoform X2"/>
    <property type="match status" value="1"/>
</dbReference>
<keyword evidence="35" id="KW-1185">Reference proteome</keyword>
<dbReference type="Pfam" id="PF00932">
    <property type="entry name" value="LTD"/>
    <property type="match status" value="1"/>
</dbReference>
<reference evidence="35" key="1">
    <citation type="journal article" date="2013" name="Nat. Genet.">
        <title>The draft genomes of soft-shell turtle and green sea turtle yield insights into the development and evolution of the turtle-specific body plan.</title>
        <authorList>
            <person name="Wang Z."/>
            <person name="Pascual-Anaya J."/>
            <person name="Zadissa A."/>
            <person name="Li W."/>
            <person name="Niimura Y."/>
            <person name="Huang Z."/>
            <person name="Li C."/>
            <person name="White S."/>
            <person name="Xiong Z."/>
            <person name="Fang D."/>
            <person name="Wang B."/>
            <person name="Ming Y."/>
            <person name="Chen Y."/>
            <person name="Zheng Y."/>
            <person name="Kuraku S."/>
            <person name="Pignatelli M."/>
            <person name="Herrero J."/>
            <person name="Beal K."/>
            <person name="Nozawa M."/>
            <person name="Li Q."/>
            <person name="Wang J."/>
            <person name="Zhang H."/>
            <person name="Yu L."/>
            <person name="Shigenobu S."/>
            <person name="Wang J."/>
            <person name="Liu J."/>
            <person name="Flicek P."/>
            <person name="Searle S."/>
            <person name="Wang J."/>
            <person name="Kuratani S."/>
            <person name="Yin Y."/>
            <person name="Aken B."/>
            <person name="Zhang G."/>
            <person name="Irie N."/>
        </authorList>
    </citation>
    <scope>NUCLEOTIDE SEQUENCE [LARGE SCALE GENOMIC DNA]</scope>
</reference>
<dbReference type="STRING" id="8469.M7B0I0"/>
<feature type="region of interest" description="Disordered" evidence="29">
    <location>
        <begin position="1"/>
        <end position="21"/>
    </location>
</feature>
<keyword evidence="13" id="KW-0995">Kinetochore</keyword>
<feature type="coiled-coil region" evidence="28">
    <location>
        <begin position="395"/>
        <end position="461"/>
    </location>
</feature>
<dbReference type="SMART" id="SM00630">
    <property type="entry name" value="Sema"/>
    <property type="match status" value="1"/>
</dbReference>
<dbReference type="SUPFAM" id="SSF101912">
    <property type="entry name" value="Sema domain"/>
    <property type="match status" value="1"/>
</dbReference>
<dbReference type="InterPro" id="IPR036352">
    <property type="entry name" value="Semap_dom_sf"/>
</dbReference>
<evidence type="ECO:0000256" key="27">
    <source>
        <dbReference type="RuleBase" id="RU000685"/>
    </source>
</evidence>
<evidence type="ECO:0000256" key="11">
    <source>
        <dbReference type="ARBA" id="ARBA00022754"/>
    </source>
</evidence>
<protein>
    <submittedName>
        <fullName evidence="34">Lamin-A</fullName>
    </submittedName>
</protein>
<dbReference type="PANTHER" id="PTHR45721">
    <property type="entry name" value="LAMIN DM0-RELATED"/>
    <property type="match status" value="1"/>
</dbReference>
<dbReference type="Gene3D" id="1.50.40.10">
    <property type="entry name" value="Mitochondrial carrier domain"/>
    <property type="match status" value="1"/>
</dbReference>
<dbReference type="PROSITE" id="PS51841">
    <property type="entry name" value="LTD"/>
    <property type="match status" value="1"/>
</dbReference>
<dbReference type="SUPFAM" id="SSF103506">
    <property type="entry name" value="Mitochondrial carrier"/>
    <property type="match status" value="1"/>
</dbReference>
<dbReference type="InterPro" id="IPR018039">
    <property type="entry name" value="IF_conserved"/>
</dbReference>
<evidence type="ECO:0000256" key="5">
    <source>
        <dbReference type="ARBA" id="ARBA00006375"/>
    </source>
</evidence>
<evidence type="ECO:0000256" key="14">
    <source>
        <dbReference type="ARBA" id="ARBA00022990"/>
    </source>
</evidence>
<feature type="region of interest" description="Disordered" evidence="29">
    <location>
        <begin position="487"/>
        <end position="539"/>
    </location>
</feature>
<keyword evidence="8" id="KW-0597">Phosphoprotein</keyword>
<dbReference type="InterPro" id="IPR001322">
    <property type="entry name" value="Lamin_tail_dom"/>
</dbReference>
<evidence type="ECO:0000256" key="28">
    <source>
        <dbReference type="SAM" id="Coils"/>
    </source>
</evidence>
<dbReference type="GO" id="GO:0031507">
    <property type="term" value="P:heterochromatin formation"/>
    <property type="evidence" value="ECO:0007669"/>
    <property type="project" value="TreeGrafter"/>
</dbReference>
<dbReference type="InterPro" id="IPR007128">
    <property type="entry name" value="PMF1/Nnf1"/>
</dbReference>
<dbReference type="GO" id="GO:0005882">
    <property type="term" value="C:intermediate filament"/>
    <property type="evidence" value="ECO:0007669"/>
    <property type="project" value="UniProtKB-KW"/>
</dbReference>
<evidence type="ECO:0000256" key="12">
    <source>
        <dbReference type="ARBA" id="ARBA00022776"/>
    </source>
</evidence>
<organism evidence="34 35">
    <name type="scientific">Chelonia mydas</name>
    <name type="common">Green sea-turtle</name>
    <name type="synonym">Chelonia agassizi</name>
    <dbReference type="NCBI Taxonomy" id="8469"/>
    <lineage>
        <taxon>Eukaryota</taxon>
        <taxon>Metazoa</taxon>
        <taxon>Chordata</taxon>
        <taxon>Craniata</taxon>
        <taxon>Vertebrata</taxon>
        <taxon>Euteleostomi</taxon>
        <taxon>Archelosauria</taxon>
        <taxon>Testudinata</taxon>
        <taxon>Testudines</taxon>
        <taxon>Cryptodira</taxon>
        <taxon>Durocryptodira</taxon>
        <taxon>Americhelydia</taxon>
        <taxon>Chelonioidea</taxon>
        <taxon>Cheloniidae</taxon>
        <taxon>Chelonia</taxon>
    </lineage>
</organism>
<gene>
    <name evidence="34" type="ORF">UY3_11540</name>
</gene>
<dbReference type="GO" id="GO:0005200">
    <property type="term" value="F:structural constituent of cytoskeleton"/>
    <property type="evidence" value="ECO:0007669"/>
    <property type="project" value="TreeGrafter"/>
</dbReference>
<evidence type="ECO:0000256" key="9">
    <source>
        <dbReference type="ARBA" id="ARBA00022618"/>
    </source>
</evidence>
<dbReference type="eggNOG" id="KOG3611">
    <property type="taxonomic scope" value="Eukaryota"/>
</dbReference>
<dbReference type="Gene3D" id="2.60.40.1260">
    <property type="entry name" value="Lamin Tail domain"/>
    <property type="match status" value="1"/>
</dbReference>
<accession>M7B0I0</accession>
<evidence type="ECO:0000256" key="6">
    <source>
        <dbReference type="ARBA" id="ARBA00022454"/>
    </source>
</evidence>
<dbReference type="Pfam" id="PF01403">
    <property type="entry name" value="Sema"/>
    <property type="match status" value="1"/>
</dbReference>
<keyword evidence="18" id="KW-0325">Glycoprotein</keyword>
<dbReference type="Gene3D" id="1.20.5.170">
    <property type="match status" value="1"/>
</dbReference>
<keyword evidence="30" id="KW-1133">Transmembrane helix</keyword>
<evidence type="ECO:0000256" key="2">
    <source>
        <dbReference type="ARBA" id="ARBA00004141"/>
    </source>
</evidence>
<dbReference type="GO" id="GO:0051664">
    <property type="term" value="P:nuclear pore localization"/>
    <property type="evidence" value="ECO:0007669"/>
    <property type="project" value="TreeGrafter"/>
</dbReference>
<dbReference type="PANTHER" id="PTHR45721:SF5">
    <property type="entry name" value="PRELAMIN-A_C"/>
    <property type="match status" value="1"/>
</dbReference>
<evidence type="ECO:0000256" key="29">
    <source>
        <dbReference type="SAM" id="MobiDB-lite"/>
    </source>
</evidence>
<evidence type="ECO:0000256" key="30">
    <source>
        <dbReference type="SAM" id="Phobius"/>
    </source>
</evidence>
<sequence>MDTPSQKRATRSGAGGTPLSPTRITRLQEKEDLQELNDRLAVYIDRVRSLESENAGLRLRITESEEVVSREVSGIKSAYESELADARKTLDSVAKERARLQLELSKVREEFKELKARCFWLEPLFLPEWLIAGQDIAQTDQHAGIPVMASECDCHVNSNRSTKHPELPLKRWDLRVFRASAGLDAKGLILNYTKRALCRCVRLEIGPTEKSRTPMLRGLPSWNGKKEGDLLAAQARLKDLEALLNSKEAALTTALGEKRNLENEIRDLRTQVSKLEAALGEVKKQLQDEMLRRVDAENRLQTLKEELDFQKNIYSEELRETKRRHETRLVEIDNGRQQEFESKLADALQDLRAQHESQVRLYKEELEKTYGSKLENAKQSAERNSSMVGAAHEELQQSRIRIDSLSAQLSQLQKQLAARESQLRDLEDALARERETSRRILSDKEREMADMRARMQHQLDEYQELLDIKLALDMEIQAYRKLLEGEEERLRLSPSPSSQKRGSRIHVSHSTTPGSSKKRKLEDGERRTSFSQHARTSGRVAVEEVDLEGKFVRLRNKSNEDQAMGSWQIKRQNGDEAPISYRFPPKFTLKAGQVVTIWASGAGATHSPPTDMVWKAQSSWGSGDSLRTALINSSGEEVAMRKLVRTVIINDDEEDDDDEVSVHHRHHHAHCGGTGDPGEYNLRSRTVVCSTCGQPAEKASGGQNVAAGSMSSESSASSLTITRSYRSLGGTGGGSSGLGENLVTRSYILGNSNPRSQGPSTLYSGSGLFCKGCAVSLQNIGCLYASQERHSAGELLCKRVLGLPLYSELPERSCREGARGKRGLHHSSLVLRIVGGPGEKPPSSLLPGASHGHLHAKCYRRRKGEFDTRWRVGLREPPADGESGPLCLLSVQEALHCLSGPAPPLLGLQPLGTIQLGLELFLRAAGTFSGLSSLLPLSESLAGGPLYSASVLGQQPRDPRRTLTSFSQDGTFHYDTFLLSEDEGTLYVGARDTILSLRVDSAGSMELTGSIVWQPVPEKKQECVFKKKSNLTECFNFIRVLVPVNQTHLYTCGTYAFSPTCSYINLENFSLVSVSQGRPLLQDGKGQCPFDPNHKYTAILVGGELYTGTMNNFQGNEPIISRALSSRTLLKTDAFLRWLNVDAGFVASANIPGDEKVYFFFQETAEEFDFFEKLMVSRVARVCKNDVGGEKVLQKKWTTFLKAQLMCFQPGHFPFNVIHHSFVLPQPGGGAVFYGVFTSQCAGVYHQQDHSSLGRQMGDAGSTAVCAFNLEDIESVFNGKYKELNKESSRWMTYSDAVPEPRPGSCSVRPSADKVLTFMKNHFLMDGKVVPRNKQPVLVKQNVKYTRIAVDQTHSVSGTSYEVMFLGTDQGFLHKAVALASGAHIIEEIQLFKDPEPVQNLLFSPGKGILYVGYSKGVLQVPLANCSVYRSCADCVLARDPYCAWHGRSQSCQETRATNKNTSDWLQDIETGRPGATCQQIGGKGRATPRSRDDSGSSLLSALADYTWSYPGPKTPAGLTVLDDKTLVIIMQRQAAGEYTCWASENGHHQPVARYVVRDPTGGDGYPNILSESGGDSTVGEGLERGAGPQGGHRSYWTQFVAVTVLLLVTLVVAMAVAAFSYHSRLKAKSKVQGCNTPEATKVSSQEKVPLNGGRSPQLQGPFEERAKDPRDCCVQMEGLYQDIDADNNSMLLKKASLVSMTLQTCAPGQAGEGGVTAAGADPRHSQNIREWGIMEDKRNIPIIEWEHLDKKKFYVFGVCMTMMIRVSVYPFTLIRTRLQVQKGKSLYNGTFDAFVKILRAEGAAGLYRGFLVNTFTLISGQCYVTTYELTRKYVSKYNNSNVVKSLVAGGSASLVAQSITVPIDVVSQHLMMQREGESMGRFKVRYQDCKRNVVFGQTKDILVQIFNADGLRGFYRGYVASLLTYIPNSAVWWPFYHFYAEQLSRLTPKDCPHLLLQAISGPLAAATASTLTNPMDVIRARVQVEGKSSIILTFKQLMAEEGPWGLTKGLSARIISATPSTIVIVVGYQRFANCYHRFYKLQPEMTRSIYDQFISQLQTSIQEEIREIKEEGNLEELFASMDKIVEEAKNREEPAWRPSGIPEEDIHSAMVPYLLKHQTYLRKALKEKEEENRKLAESVLAGRERISEMQQQIQNRKQAWQAISKEQRELIMTFQEPE</sequence>
<keyword evidence="17" id="KW-1015">Disulfide bond</keyword>
<dbReference type="SUPFAM" id="SSF74853">
    <property type="entry name" value="Lamin A/C globular tail domain"/>
    <property type="match status" value="1"/>
</dbReference>
<dbReference type="Gene3D" id="1.20.5.500">
    <property type="entry name" value="Single helix bin"/>
    <property type="match status" value="1"/>
</dbReference>
<keyword evidence="14" id="KW-0007">Acetylation</keyword>
<dbReference type="SUPFAM" id="SSF103575">
    <property type="entry name" value="Plexin repeat"/>
    <property type="match status" value="1"/>
</dbReference>
<dbReference type="GO" id="GO:0007097">
    <property type="term" value="P:nuclear migration"/>
    <property type="evidence" value="ECO:0007669"/>
    <property type="project" value="TreeGrafter"/>
</dbReference>
<dbReference type="GO" id="GO:0016363">
    <property type="term" value="C:nuclear matrix"/>
    <property type="evidence" value="ECO:0007669"/>
    <property type="project" value="UniProtKB-SubCell"/>
</dbReference>
<evidence type="ECO:0000259" key="33">
    <source>
        <dbReference type="PROSITE" id="PS51842"/>
    </source>
</evidence>
<dbReference type="InterPro" id="IPR002165">
    <property type="entry name" value="Plexin_repeat"/>
</dbReference>
<feature type="domain" description="LTD" evidence="32">
    <location>
        <begin position="528"/>
        <end position="645"/>
    </location>
</feature>
<feature type="coiled-coil region" evidence="28">
    <location>
        <begin position="26"/>
        <end position="117"/>
    </location>
</feature>
<keyword evidence="6" id="KW-0158">Chromosome</keyword>
<dbReference type="FunFam" id="1.20.5.170:FF:000033">
    <property type="entry name" value="Lamin A/C"/>
    <property type="match status" value="1"/>
</dbReference>
<comment type="similarity">
    <text evidence="5">Belongs to the mitochondrial carrier (TC 2.A.29) family.</text>
</comment>
<feature type="repeat" description="Solcar" evidence="25">
    <location>
        <begin position="1841"/>
        <end position="1943"/>
    </location>
</feature>
<keyword evidence="19" id="KW-0539">Nucleus</keyword>
<evidence type="ECO:0000313" key="34">
    <source>
        <dbReference type="EMBL" id="EMP31316.1"/>
    </source>
</evidence>
<feature type="region of interest" description="Disordered" evidence="29">
    <location>
        <begin position="1477"/>
        <end position="1496"/>
    </location>
</feature>
<dbReference type="GO" id="GO:0090435">
    <property type="term" value="P:protein localization to nuclear envelope"/>
    <property type="evidence" value="ECO:0007669"/>
    <property type="project" value="TreeGrafter"/>
</dbReference>
<dbReference type="Pfam" id="PF01437">
    <property type="entry name" value="PSI"/>
    <property type="match status" value="1"/>
</dbReference>
<keyword evidence="23" id="KW-0137">Centromere</keyword>
<feature type="compositionally biased region" description="Polar residues" evidence="29">
    <location>
        <begin position="1637"/>
        <end position="1647"/>
    </location>
</feature>
<dbReference type="SMART" id="SM01391">
    <property type="entry name" value="Filament"/>
    <property type="match status" value="1"/>
</dbReference>
<keyword evidence="7" id="KW-0488">Methylation</keyword>
<dbReference type="EMBL" id="KB545907">
    <property type="protein sequence ID" value="EMP31316.1"/>
    <property type="molecule type" value="Genomic_DNA"/>
</dbReference>
<feature type="coiled-coil region" evidence="28">
    <location>
        <begin position="230"/>
        <end position="365"/>
    </location>
</feature>
<evidence type="ECO:0000256" key="13">
    <source>
        <dbReference type="ARBA" id="ARBA00022838"/>
    </source>
</evidence>
<evidence type="ECO:0000259" key="32">
    <source>
        <dbReference type="PROSITE" id="PS51841"/>
    </source>
</evidence>
<dbReference type="GO" id="GO:0016020">
    <property type="term" value="C:membrane"/>
    <property type="evidence" value="ECO:0007669"/>
    <property type="project" value="UniProtKB-SubCell"/>
</dbReference>
<dbReference type="PROSITE" id="PS00226">
    <property type="entry name" value="IF_ROD_1"/>
    <property type="match status" value="1"/>
</dbReference>
<feature type="region of interest" description="Disordered" evidence="29">
    <location>
        <begin position="1637"/>
        <end position="1665"/>
    </location>
</feature>
<keyword evidence="21" id="KW-0636">Prenylation</keyword>
<dbReference type="InterPro" id="IPR039008">
    <property type="entry name" value="IF_rod_dom"/>
</dbReference>